<feature type="domain" description="DUF1559" evidence="3">
    <location>
        <begin position="190"/>
        <end position="266"/>
    </location>
</feature>
<dbReference type="OrthoDB" id="285651at2"/>
<evidence type="ECO:0000313" key="4">
    <source>
        <dbReference type="EMBL" id="PQO30591.1"/>
    </source>
</evidence>
<dbReference type="PROSITE" id="PS51257">
    <property type="entry name" value="PROKAR_LIPOPROTEIN"/>
    <property type="match status" value="1"/>
</dbReference>
<feature type="compositionally biased region" description="Pro residues" evidence="2">
    <location>
        <begin position="98"/>
        <end position="107"/>
    </location>
</feature>
<comment type="caution">
    <text evidence="4">The sequence shown here is derived from an EMBL/GenBank/DDBJ whole genome shotgun (WGS) entry which is preliminary data.</text>
</comment>
<evidence type="ECO:0000259" key="3">
    <source>
        <dbReference type="Pfam" id="PF07596"/>
    </source>
</evidence>
<feature type="region of interest" description="Disordered" evidence="2">
    <location>
        <begin position="360"/>
        <end position="398"/>
    </location>
</feature>
<feature type="region of interest" description="Disordered" evidence="2">
    <location>
        <begin position="38"/>
        <end position="138"/>
    </location>
</feature>
<feature type="coiled-coil region" evidence="1">
    <location>
        <begin position="547"/>
        <end position="574"/>
    </location>
</feature>
<dbReference type="RefSeq" id="WP_105354433.1">
    <property type="nucleotide sequence ID" value="NZ_PUIA01000038.1"/>
</dbReference>
<evidence type="ECO:0000313" key="5">
    <source>
        <dbReference type="Proteomes" id="UP000240009"/>
    </source>
</evidence>
<feature type="compositionally biased region" description="Low complexity" evidence="2">
    <location>
        <begin position="79"/>
        <end position="90"/>
    </location>
</feature>
<sequence length="701" mass="77405">MIWANSKQLASWVFVAFVCLGMTGCGGCGGDSPSSKLARFDFKRNSGNDEEKPAEAPAKKPAAEEPKPTPPAAKKPAETKPAAPAPAAETKPVEKPTPDPTPQPEPAAEPMAPVTPAATTEVASVTPTETSTTQIPGARDRFAILEGFKLQPVQGDRAHTKARSKAVLHILGQALAQQIADNQTIPAASPTDKSGRQLLSWRVHLLPYLGYTDLYNKFKLDEPWDSPHNIKLSGEKPYAFMTPETPDDRTNFVFMTGPTCAANDRRANPVSSLSPRGLHNSVVVVEVADPAHRVVWTKPDDLAFDPLDPAMAITGWPDSRFLAITGDGVVHEFPVISNDHLNRLFIVSNPISLGEIATSTPQKLGTTNGTNSPVETSMTSTEPGAALSRNDLDPNKLPLPSRVEIDSATLELRRLFQNEARAADQDKKKEEIATKLLQHAEYLKNDPAKQCAALQIAYRFAILAKNPVLLKDAFDKLQETFQVDSFSSDLYTVRFGAENLQKIPAHELPEFREVAKSVLERAEQENNYEAMNELIQIGTRFAASQNDQKVIAELDQLKERIKASRKDYDAIQARFLSLEVPSLDEAGNLMVGKFWCVHRNDWEKGFPFLLRSNDDRFEYLAETELTAPIDPRVQFKIAEGWWEIGISSPPGAERNKFLGRAAQWFKLANANMTDSIEKVTSQQRLQEFTRLTGITDIPDLR</sequence>
<evidence type="ECO:0000256" key="2">
    <source>
        <dbReference type="SAM" id="MobiDB-lite"/>
    </source>
</evidence>
<protein>
    <recommendedName>
        <fullName evidence="3">DUF1559 domain-containing protein</fullName>
    </recommendedName>
</protein>
<dbReference type="Proteomes" id="UP000240009">
    <property type="component" value="Unassembled WGS sequence"/>
</dbReference>
<organism evidence="4 5">
    <name type="scientific">Blastopirellula marina</name>
    <dbReference type="NCBI Taxonomy" id="124"/>
    <lineage>
        <taxon>Bacteria</taxon>
        <taxon>Pseudomonadati</taxon>
        <taxon>Planctomycetota</taxon>
        <taxon>Planctomycetia</taxon>
        <taxon>Pirellulales</taxon>
        <taxon>Pirellulaceae</taxon>
        <taxon>Blastopirellula</taxon>
    </lineage>
</organism>
<proteinExistence type="predicted"/>
<feature type="compositionally biased region" description="Low complexity" evidence="2">
    <location>
        <begin position="108"/>
        <end position="133"/>
    </location>
</feature>
<feature type="compositionally biased region" description="Basic and acidic residues" evidence="2">
    <location>
        <begin position="38"/>
        <end position="67"/>
    </location>
</feature>
<dbReference type="InterPro" id="IPR011453">
    <property type="entry name" value="DUF1559"/>
</dbReference>
<keyword evidence="1" id="KW-0175">Coiled coil</keyword>
<name>A0A2S8FEI6_9BACT</name>
<dbReference type="Pfam" id="PF07596">
    <property type="entry name" value="SBP_bac_10"/>
    <property type="match status" value="1"/>
</dbReference>
<dbReference type="AlphaFoldDB" id="A0A2S8FEI6"/>
<gene>
    <name evidence="4" type="ORF">C5Y96_14065</name>
</gene>
<reference evidence="4 5" key="1">
    <citation type="submission" date="2018-02" db="EMBL/GenBank/DDBJ databases">
        <title>Comparative genomes isolates from brazilian mangrove.</title>
        <authorList>
            <person name="Araujo J.E."/>
            <person name="Taketani R.G."/>
            <person name="Silva M.C.P."/>
            <person name="Loureco M.V."/>
            <person name="Andreote F.D."/>
        </authorList>
    </citation>
    <scope>NUCLEOTIDE SEQUENCE [LARGE SCALE GENOMIC DNA]</scope>
    <source>
        <strain evidence="4 5">HEX-2 MGV</strain>
    </source>
</reference>
<accession>A0A2S8FEI6</accession>
<evidence type="ECO:0000256" key="1">
    <source>
        <dbReference type="SAM" id="Coils"/>
    </source>
</evidence>
<dbReference type="EMBL" id="PUIA01000038">
    <property type="protein sequence ID" value="PQO30591.1"/>
    <property type="molecule type" value="Genomic_DNA"/>
</dbReference>
<feature type="compositionally biased region" description="Polar residues" evidence="2">
    <location>
        <begin position="360"/>
        <end position="382"/>
    </location>
</feature>